<keyword evidence="3" id="KW-1185">Reference proteome</keyword>
<sequence length="183" mass="19200">MDQGCPFAPGSTQTLPSLSMFLSHRRSTEIVDDRARTASATEEPPVEEPPTGSTGTGLDDLVEITLDDPGLAKRVDRADVEEAAAAADTMNAYLIEAIVATGIANDGTIDAADVRDVSAYLAANHFDEWAELHGDDGAEGSKRASISCGMKARRRGSSAARTRSTPWPMPSTISASRFATGGC</sequence>
<gene>
    <name evidence="2" type="ORF">Pan216_13200</name>
</gene>
<evidence type="ECO:0000313" key="2">
    <source>
        <dbReference type="EMBL" id="QDU60479.1"/>
    </source>
</evidence>
<reference evidence="2 3" key="1">
    <citation type="submission" date="2019-02" db="EMBL/GenBank/DDBJ databases">
        <title>Deep-cultivation of Planctomycetes and their phenomic and genomic characterization uncovers novel biology.</title>
        <authorList>
            <person name="Wiegand S."/>
            <person name="Jogler M."/>
            <person name="Boedeker C."/>
            <person name="Pinto D."/>
            <person name="Vollmers J."/>
            <person name="Rivas-Marin E."/>
            <person name="Kohn T."/>
            <person name="Peeters S.H."/>
            <person name="Heuer A."/>
            <person name="Rast P."/>
            <person name="Oberbeckmann S."/>
            <person name="Bunk B."/>
            <person name="Jeske O."/>
            <person name="Meyerdierks A."/>
            <person name="Storesund J.E."/>
            <person name="Kallscheuer N."/>
            <person name="Luecker S."/>
            <person name="Lage O.M."/>
            <person name="Pohl T."/>
            <person name="Merkel B.J."/>
            <person name="Hornburger P."/>
            <person name="Mueller R.-W."/>
            <person name="Bruemmer F."/>
            <person name="Labrenz M."/>
            <person name="Spormann A.M."/>
            <person name="Op den Camp H."/>
            <person name="Overmann J."/>
            <person name="Amann R."/>
            <person name="Jetten M.S.M."/>
            <person name="Mascher T."/>
            <person name="Medema M.H."/>
            <person name="Devos D.P."/>
            <person name="Kaster A.-K."/>
            <person name="Ovreas L."/>
            <person name="Rohde M."/>
            <person name="Galperin M.Y."/>
            <person name="Jogler C."/>
        </authorList>
    </citation>
    <scope>NUCLEOTIDE SEQUENCE [LARGE SCALE GENOMIC DNA]</scope>
    <source>
        <strain evidence="2 3">Pan216</strain>
    </source>
</reference>
<name>A0A518B0G8_9BACT</name>
<organism evidence="2 3">
    <name type="scientific">Kolteria novifilia</name>
    <dbReference type="NCBI Taxonomy" id="2527975"/>
    <lineage>
        <taxon>Bacteria</taxon>
        <taxon>Pseudomonadati</taxon>
        <taxon>Planctomycetota</taxon>
        <taxon>Planctomycetia</taxon>
        <taxon>Kolteriales</taxon>
        <taxon>Kolteriaceae</taxon>
        <taxon>Kolteria</taxon>
    </lineage>
</organism>
<dbReference type="KEGG" id="knv:Pan216_13200"/>
<dbReference type="AlphaFoldDB" id="A0A518B0G8"/>
<protein>
    <submittedName>
        <fullName evidence="2">Uncharacterized protein</fullName>
    </submittedName>
</protein>
<dbReference type="OrthoDB" id="7828248at2"/>
<dbReference type="RefSeq" id="WP_145256375.1">
    <property type="nucleotide sequence ID" value="NZ_CP036279.1"/>
</dbReference>
<evidence type="ECO:0000313" key="3">
    <source>
        <dbReference type="Proteomes" id="UP000317093"/>
    </source>
</evidence>
<evidence type="ECO:0000256" key="1">
    <source>
        <dbReference type="SAM" id="MobiDB-lite"/>
    </source>
</evidence>
<accession>A0A518B0G8</accession>
<dbReference type="EMBL" id="CP036279">
    <property type="protein sequence ID" value="QDU60479.1"/>
    <property type="molecule type" value="Genomic_DNA"/>
</dbReference>
<feature type="region of interest" description="Disordered" evidence="1">
    <location>
        <begin position="30"/>
        <end position="59"/>
    </location>
</feature>
<proteinExistence type="predicted"/>
<dbReference type="Proteomes" id="UP000317093">
    <property type="component" value="Chromosome"/>
</dbReference>